<dbReference type="InterPro" id="IPR027417">
    <property type="entry name" value="P-loop_NTPase"/>
</dbReference>
<evidence type="ECO:0000256" key="1">
    <source>
        <dbReference type="SAM" id="Phobius"/>
    </source>
</evidence>
<keyword evidence="1" id="KW-0472">Membrane</keyword>
<dbReference type="Gene3D" id="1.10.8.730">
    <property type="match status" value="1"/>
</dbReference>
<feature type="transmembrane region" description="Helical" evidence="1">
    <location>
        <begin position="49"/>
        <end position="69"/>
    </location>
</feature>
<dbReference type="InterPro" id="IPR051162">
    <property type="entry name" value="T4SS_component"/>
</dbReference>
<dbReference type="RefSeq" id="WP_116722140.1">
    <property type="nucleotide sequence ID" value="NZ_CP011524.1"/>
</dbReference>
<organism evidence="2 3">
    <name type="scientific">Intestinimonas butyriciproducens</name>
    <dbReference type="NCBI Taxonomy" id="1297617"/>
    <lineage>
        <taxon>Bacteria</taxon>
        <taxon>Bacillati</taxon>
        <taxon>Bacillota</taxon>
        <taxon>Clostridia</taxon>
        <taxon>Eubacteriales</taxon>
        <taxon>Intestinimonas</taxon>
    </lineage>
</organism>
<keyword evidence="1" id="KW-0812">Transmembrane</keyword>
<name>A0A2U1C1F4_9FIRM</name>
<dbReference type="PANTHER" id="PTHR30121">
    <property type="entry name" value="UNCHARACTERIZED PROTEIN YJGR-RELATED"/>
    <property type="match status" value="1"/>
</dbReference>
<comment type="caution">
    <text evidence="2">The sequence shown here is derived from an EMBL/GenBank/DDBJ whole genome shotgun (WGS) entry which is preliminary data.</text>
</comment>
<sequence>MAYVTVPKDLTKIKSKMLFGLTKRQLVCFGSAALVGVPLFFLSKGSMGTTPAALCMILVMLPFFLFALYEKNGQTPEALLGNLIQCKFTRPKKRVYQTNNAYSALEKQAELERTVGRIASGAGKRGKGRRRLTRQERKQIEAVIRQARGDGKNHTVQASLPFRNMHPDGLCRLDDRHFSKTIAYADVSYRLAGPDDQRDIFERLCDFYNGYDPSIGVQMTLSSSHKAGGGDLFRMAAQGDDLDGIRAEASGILQTQYERGSNGYVKSKYVTLTIEAESVQAARARFSRIEADTLNRFKVMGAAAKVLDGKERLALLHGLLHPRGEPFAFEWDWLAPSGLSVKDFIAPSSFEFGETRRFRMGEMYGAVSFLQILAPEIQDRILTDFMDVEGNLLVTMHVRGINQNEAIKMVKRKITDLDAMKIQEQKKAARSGYDLDILPSDLSTYGGAAKNLLQDLQSRNERMFNMTFLMLHLAPTKQKLEIAVSQSASVAQTHNCILTRLDFQQEDGLMSSLPLGLNRIQIERSLTTSALAVFVPFVTQELFMGGDAMYYGLNALSGNMILLDRKQSRCPNGLVFGTPGSGKSMSCKREITYVMLTTKDNVIICDPEDEYSPLVNRLGGQVIRLSPNSRDYVNPLDINLNYSEEENPLALKSDFVLSFCELIMGSKTGLEAIEKTVIDRAVQKIYQPYFADPRPENMPILSDLMAALTAQHIPEADRVAQALDLYVNGSLNFFNHRTTVDIRNRLVCFDIKGLGKNLKKPGMLIVQDAVWNTVTVNRSIGRATWYFVDEFHLLLKEEQTAAYSAEIWKRFRKWGGVPTGATQNPKDLLHSPEIENILENSDFIYLLNLSAGDRKLMTERLNISAEQLAYVTNADPGSGLLFFQNVILPFKDEFPKTTELYRLLTTKPSEVSHDGQTG</sequence>
<keyword evidence="1" id="KW-1133">Transmembrane helix</keyword>
<evidence type="ECO:0000313" key="2">
    <source>
        <dbReference type="EMBL" id="PVY54701.1"/>
    </source>
</evidence>
<dbReference type="Pfam" id="PF12666">
    <property type="entry name" value="PrgI"/>
    <property type="match status" value="1"/>
</dbReference>
<dbReference type="EMBL" id="QEKK01000005">
    <property type="protein sequence ID" value="PVY54701.1"/>
    <property type="molecule type" value="Genomic_DNA"/>
</dbReference>
<dbReference type="InterPro" id="IPR024414">
    <property type="entry name" value="Uncharacterised_PrgI"/>
</dbReference>
<dbReference type="NCBIfam" id="NF045971">
    <property type="entry name" value="conju_CD1110"/>
    <property type="match status" value="1"/>
</dbReference>
<evidence type="ECO:0000313" key="3">
    <source>
        <dbReference type="Proteomes" id="UP000245778"/>
    </source>
</evidence>
<accession>A0A2U1C1F4</accession>
<dbReference type="AlphaFoldDB" id="A0A2U1C1F4"/>
<dbReference type="Proteomes" id="UP000245778">
    <property type="component" value="Unassembled WGS sequence"/>
</dbReference>
<proteinExistence type="predicted"/>
<dbReference type="Gene3D" id="3.40.50.300">
    <property type="entry name" value="P-loop containing nucleotide triphosphate hydrolases"/>
    <property type="match status" value="1"/>
</dbReference>
<protein>
    <submittedName>
        <fullName evidence="2">AAA domain-containing protein</fullName>
    </submittedName>
</protein>
<dbReference type="PANTHER" id="PTHR30121:SF6">
    <property type="entry name" value="SLR6007 PROTEIN"/>
    <property type="match status" value="1"/>
</dbReference>
<reference evidence="2 3" key="1">
    <citation type="submission" date="2018-04" db="EMBL/GenBank/DDBJ databases">
        <title>Genomic Encyclopedia of Type Strains, Phase IV (KMG-IV): sequencing the most valuable type-strain genomes for metagenomic binning, comparative biology and taxonomic classification.</title>
        <authorList>
            <person name="Goeker M."/>
        </authorList>
    </citation>
    <scope>NUCLEOTIDE SEQUENCE [LARGE SCALE GENOMIC DNA]</scope>
    <source>
        <strain evidence="2 3">DSM 26588</strain>
    </source>
</reference>
<dbReference type="OrthoDB" id="9804380at2"/>
<dbReference type="GeneID" id="93230118"/>
<gene>
    <name evidence="2" type="ORF">C7373_105121</name>
</gene>
<dbReference type="SUPFAM" id="SSF52540">
    <property type="entry name" value="P-loop containing nucleoside triphosphate hydrolases"/>
    <property type="match status" value="1"/>
</dbReference>
<feature type="transmembrane region" description="Helical" evidence="1">
    <location>
        <begin position="24"/>
        <end position="42"/>
    </location>
</feature>